<dbReference type="SUPFAM" id="SSF52833">
    <property type="entry name" value="Thioredoxin-like"/>
    <property type="match status" value="1"/>
</dbReference>
<dbReference type="InterPro" id="IPR036249">
    <property type="entry name" value="Thioredoxin-like_sf"/>
</dbReference>
<gene>
    <name evidence="1" type="ORF">ADK38_03965</name>
</gene>
<dbReference type="EMBL" id="LGUT01000322">
    <property type="protein sequence ID" value="KOG91294.1"/>
    <property type="molecule type" value="Genomic_DNA"/>
</dbReference>
<evidence type="ECO:0008006" key="3">
    <source>
        <dbReference type="Google" id="ProtNLM"/>
    </source>
</evidence>
<organism evidence="1 2">
    <name type="scientific">Streptomyces varsoviensis</name>
    <dbReference type="NCBI Taxonomy" id="67373"/>
    <lineage>
        <taxon>Bacteria</taxon>
        <taxon>Bacillati</taxon>
        <taxon>Actinomycetota</taxon>
        <taxon>Actinomycetes</taxon>
        <taxon>Kitasatosporales</taxon>
        <taxon>Streptomycetaceae</taxon>
        <taxon>Streptomyces</taxon>
    </lineage>
</organism>
<evidence type="ECO:0000313" key="2">
    <source>
        <dbReference type="Proteomes" id="UP000037020"/>
    </source>
</evidence>
<evidence type="ECO:0000313" key="1">
    <source>
        <dbReference type="EMBL" id="KOG91294.1"/>
    </source>
</evidence>
<protein>
    <recommendedName>
        <fullName evidence="3">Thioredoxin domain-containing protein</fullName>
    </recommendedName>
</protein>
<keyword evidence="2" id="KW-1185">Reference proteome</keyword>
<accession>A0ABR5JCX9</accession>
<proteinExistence type="predicted"/>
<comment type="caution">
    <text evidence="1">The sequence shown here is derived from an EMBL/GenBank/DDBJ whole genome shotgun (WGS) entry which is preliminary data.</text>
</comment>
<dbReference type="Gene3D" id="3.40.30.10">
    <property type="entry name" value="Glutaredoxin"/>
    <property type="match status" value="1"/>
</dbReference>
<reference evidence="1 2" key="1">
    <citation type="submission" date="2015-07" db="EMBL/GenBank/DDBJ databases">
        <authorList>
            <person name="Ju K.-S."/>
            <person name="Doroghazi J.R."/>
            <person name="Metcalf W.W."/>
        </authorList>
    </citation>
    <scope>NUCLEOTIDE SEQUENCE [LARGE SCALE GENOMIC DNA]</scope>
    <source>
        <strain evidence="1 2">NRRL B-3589</strain>
    </source>
</reference>
<sequence length="184" mass="19523">MPVVIVALVFVGALCLLNLVLNVGIIKRLRDQAEILNRNGNSGPGATLGMNEEVGTFSTITEDGELVDHASLYQGDTLVAFFSPTCSPCRAKLPHFVEFAATFPGGREKVLATVVGEAADTADMVERLRPVARVVREDSNKGAVSTAFALQAFPAILVVSPSNEHGRPIITADNLDRDLPVPAT</sequence>
<name>A0ABR5JCX9_9ACTN</name>
<dbReference type="Proteomes" id="UP000037020">
    <property type="component" value="Unassembled WGS sequence"/>
</dbReference>